<keyword evidence="12" id="KW-0539">Nucleus</keyword>
<dbReference type="GO" id="GO:0000184">
    <property type="term" value="P:nuclear-transcribed mRNA catabolic process, nonsense-mediated decay"/>
    <property type="evidence" value="ECO:0007669"/>
    <property type="project" value="UniProtKB-KW"/>
</dbReference>
<evidence type="ECO:0000256" key="1">
    <source>
        <dbReference type="ARBA" id="ARBA00004123"/>
    </source>
</evidence>
<keyword evidence="9" id="KW-0694">RNA-binding</keyword>
<evidence type="ECO:0000256" key="9">
    <source>
        <dbReference type="ARBA" id="ARBA00022884"/>
    </source>
</evidence>
<keyword evidence="7" id="KW-0509">mRNA transport</keyword>
<evidence type="ECO:0000256" key="5">
    <source>
        <dbReference type="ARBA" id="ARBA00022490"/>
    </source>
</evidence>
<reference evidence="15 16" key="1">
    <citation type="journal article" date="2022" name="Cell">
        <title>Repeat-based holocentromeres influence genome architecture and karyotype evolution.</title>
        <authorList>
            <person name="Hofstatter P.G."/>
            <person name="Thangavel G."/>
            <person name="Lux T."/>
            <person name="Neumann P."/>
            <person name="Vondrak T."/>
            <person name="Novak P."/>
            <person name="Zhang M."/>
            <person name="Costa L."/>
            <person name="Castellani M."/>
            <person name="Scott A."/>
            <person name="Toegelov H."/>
            <person name="Fuchs J."/>
            <person name="Mata-Sucre Y."/>
            <person name="Dias Y."/>
            <person name="Vanzela A.L.L."/>
            <person name="Huettel B."/>
            <person name="Almeida C.C.S."/>
            <person name="Simkova H."/>
            <person name="Souza G."/>
            <person name="Pedrosa-Harand A."/>
            <person name="Macas J."/>
            <person name="Mayer K.F.X."/>
            <person name="Houben A."/>
            <person name="Marques A."/>
        </authorList>
    </citation>
    <scope>NUCLEOTIDE SEQUENCE [LARGE SCALE GENOMIC DNA]</scope>
    <source>
        <strain evidence="15">RhyTen1mFocal</strain>
    </source>
</reference>
<feature type="compositionally biased region" description="Polar residues" evidence="13">
    <location>
        <begin position="428"/>
        <end position="441"/>
    </location>
</feature>
<dbReference type="InterPro" id="IPR018545">
    <property type="entry name" value="Btz_dom"/>
</dbReference>
<name>A0AAD5Z310_9POAL</name>
<dbReference type="GO" id="GO:0005737">
    <property type="term" value="C:cytoplasm"/>
    <property type="evidence" value="ECO:0007669"/>
    <property type="project" value="UniProtKB-SubCell"/>
</dbReference>
<feature type="compositionally biased region" description="Basic residues" evidence="13">
    <location>
        <begin position="261"/>
        <end position="271"/>
    </location>
</feature>
<evidence type="ECO:0000256" key="3">
    <source>
        <dbReference type="ARBA" id="ARBA00009548"/>
    </source>
</evidence>
<evidence type="ECO:0000256" key="11">
    <source>
        <dbReference type="ARBA" id="ARBA00023187"/>
    </source>
</evidence>
<dbReference type="GO" id="GO:0006397">
    <property type="term" value="P:mRNA processing"/>
    <property type="evidence" value="ECO:0007669"/>
    <property type="project" value="UniProtKB-KW"/>
</dbReference>
<feature type="compositionally biased region" description="Gly residues" evidence="13">
    <location>
        <begin position="221"/>
        <end position="248"/>
    </location>
</feature>
<keyword evidence="4" id="KW-0813">Transport</keyword>
<evidence type="ECO:0000256" key="6">
    <source>
        <dbReference type="ARBA" id="ARBA00022664"/>
    </source>
</evidence>
<evidence type="ECO:0000313" key="15">
    <source>
        <dbReference type="EMBL" id="KAJ3684819.1"/>
    </source>
</evidence>
<feature type="compositionally biased region" description="Basic and acidic residues" evidence="13">
    <location>
        <begin position="48"/>
        <end position="65"/>
    </location>
</feature>
<feature type="compositionally biased region" description="Basic and acidic residues" evidence="13">
    <location>
        <begin position="185"/>
        <end position="212"/>
    </location>
</feature>
<gene>
    <name evidence="15" type="ORF">LUZ61_013983</name>
</gene>
<keyword evidence="5" id="KW-0963">Cytoplasm</keyword>
<evidence type="ECO:0000256" key="7">
    <source>
        <dbReference type="ARBA" id="ARBA00022816"/>
    </source>
</evidence>
<dbReference type="Pfam" id="PF09405">
    <property type="entry name" value="Btz"/>
    <property type="match status" value="1"/>
</dbReference>
<feature type="compositionally biased region" description="Low complexity" evidence="13">
    <location>
        <begin position="459"/>
        <end position="471"/>
    </location>
</feature>
<feature type="compositionally biased region" description="Polar residues" evidence="13">
    <location>
        <begin position="596"/>
        <end position="605"/>
    </location>
</feature>
<dbReference type="GO" id="GO:0006417">
    <property type="term" value="P:regulation of translation"/>
    <property type="evidence" value="ECO:0007669"/>
    <property type="project" value="UniProtKB-KW"/>
</dbReference>
<feature type="compositionally biased region" description="Low complexity" evidence="13">
    <location>
        <begin position="313"/>
        <end position="327"/>
    </location>
</feature>
<dbReference type="PANTHER" id="PTHR46837">
    <property type="entry name" value="PROTEIN MLN51 HOMOLOG"/>
    <property type="match status" value="1"/>
</dbReference>
<dbReference type="GO" id="GO:0003729">
    <property type="term" value="F:mRNA binding"/>
    <property type="evidence" value="ECO:0007669"/>
    <property type="project" value="InterPro"/>
</dbReference>
<evidence type="ECO:0000256" key="12">
    <source>
        <dbReference type="ARBA" id="ARBA00023242"/>
    </source>
</evidence>
<protein>
    <recommendedName>
        <fullName evidence="14">Btz domain-containing protein</fullName>
    </recommendedName>
</protein>
<feature type="compositionally biased region" description="Basic and acidic residues" evidence="13">
    <location>
        <begin position="134"/>
        <end position="145"/>
    </location>
</feature>
<proteinExistence type="inferred from homology"/>
<evidence type="ECO:0000256" key="10">
    <source>
        <dbReference type="ARBA" id="ARBA00023161"/>
    </source>
</evidence>
<keyword evidence="8" id="KW-0810">Translation regulation</keyword>
<comment type="similarity">
    <text evidence="3">Belongs to the CASC3 family.</text>
</comment>
<feature type="compositionally biased region" description="Polar residues" evidence="13">
    <location>
        <begin position="385"/>
        <end position="394"/>
    </location>
</feature>
<evidence type="ECO:0000256" key="8">
    <source>
        <dbReference type="ARBA" id="ARBA00022845"/>
    </source>
</evidence>
<feature type="compositionally biased region" description="Acidic residues" evidence="13">
    <location>
        <begin position="74"/>
        <end position="103"/>
    </location>
</feature>
<dbReference type="AlphaFoldDB" id="A0AAD5Z310"/>
<evidence type="ECO:0000313" key="16">
    <source>
        <dbReference type="Proteomes" id="UP001210211"/>
    </source>
</evidence>
<evidence type="ECO:0000256" key="13">
    <source>
        <dbReference type="SAM" id="MobiDB-lite"/>
    </source>
</evidence>
<comment type="caution">
    <text evidence="15">The sequence shown here is derived from an EMBL/GenBank/DDBJ whole genome shotgun (WGS) entry which is preliminary data.</text>
</comment>
<sequence length="630" mass="67797">MASNATEADAKAEEYESDPEDLPLPAMRRREAASDDEEEEESDGGEDPAPKKNESVMDRNARSDGDSDGQGGAEEYDEDDVDEYDELEEEYDELGEEYEEELEGENRNGVVEEKRQGELGGDNREGNGEENIDGENKEGEKKENEPYAVPTTGAFYMHDDRFQENGRGGGRRRRMHGGGGRKIWNPKDERAWVHDRFEEMTIHEPRHDDDKRRSRGRYRGRGGSGGRGPRRAGGGGDRGGSYPRGGRGSRTYYEDGQNHNKGPRFVRGRGQRRYEPVIRNNPRNQPQEKQILQRTNEQGSNPTAPSTGTNTRQHSQSQNSHALSSSLPKKQAFSSSLNSASPPFYPSNSSNNNQDLSTAMRRDTQNSGTIQSDNRGKSIAVGSTLAPNSSTTSVRVGRGVGNDNQMSRLSSQVPVSVAQHRQVPVTPTPQVTSASMQPVSGTGSGFGEDGVNSGSPTNKLKGSLSASKGKAPGTGTGAVMYGGGQVIATTGAMSMAHGEQGFPGTPALLPVMQFSGQHHGVPAVGMALPGYVAQSQLGFGNSEMTWVPVLAGAAGTLGGSYCPPYIALDGGYYNNARPSSQISSSAPAREAGAAKSSDTTKSSQKPELPTEEPGQRQNKPRRYSEMNFGQ</sequence>
<evidence type="ECO:0000256" key="2">
    <source>
        <dbReference type="ARBA" id="ARBA00004496"/>
    </source>
</evidence>
<dbReference type="GO" id="GO:0035145">
    <property type="term" value="C:exon-exon junction complex"/>
    <property type="evidence" value="ECO:0007669"/>
    <property type="project" value="InterPro"/>
</dbReference>
<keyword evidence="11" id="KW-0508">mRNA splicing</keyword>
<feature type="domain" description="Btz" evidence="14">
    <location>
        <begin position="110"/>
        <end position="225"/>
    </location>
</feature>
<dbReference type="PANTHER" id="PTHR46837:SF10">
    <property type="entry name" value="OS05G0534600 PROTEIN"/>
    <property type="match status" value="1"/>
</dbReference>
<feature type="compositionally biased region" description="Polar residues" evidence="13">
    <location>
        <begin position="281"/>
        <end position="312"/>
    </location>
</feature>
<feature type="region of interest" description="Disordered" evidence="13">
    <location>
        <begin position="1"/>
        <end position="405"/>
    </location>
</feature>
<dbReference type="GO" id="GO:0008380">
    <property type="term" value="P:RNA splicing"/>
    <property type="evidence" value="ECO:0007669"/>
    <property type="project" value="UniProtKB-KW"/>
</dbReference>
<dbReference type="SMART" id="SM01044">
    <property type="entry name" value="Btz"/>
    <property type="match status" value="1"/>
</dbReference>
<comment type="subcellular location">
    <subcellularLocation>
        <location evidence="2">Cytoplasm</location>
    </subcellularLocation>
    <subcellularLocation>
        <location evidence="1">Nucleus</location>
    </subcellularLocation>
</comment>
<dbReference type="InterPro" id="IPR044796">
    <property type="entry name" value="MLN51_plant"/>
</dbReference>
<evidence type="ECO:0000259" key="14">
    <source>
        <dbReference type="SMART" id="SM01044"/>
    </source>
</evidence>
<feature type="compositionally biased region" description="Acidic residues" evidence="13">
    <location>
        <begin position="34"/>
        <end position="46"/>
    </location>
</feature>
<dbReference type="EMBL" id="JAMRDG010000002">
    <property type="protein sequence ID" value="KAJ3684819.1"/>
    <property type="molecule type" value="Genomic_DNA"/>
</dbReference>
<feature type="region of interest" description="Disordered" evidence="13">
    <location>
        <begin position="426"/>
        <end position="471"/>
    </location>
</feature>
<dbReference type="GO" id="GO:0051028">
    <property type="term" value="P:mRNA transport"/>
    <property type="evidence" value="ECO:0007669"/>
    <property type="project" value="UniProtKB-KW"/>
</dbReference>
<evidence type="ECO:0000256" key="4">
    <source>
        <dbReference type="ARBA" id="ARBA00022448"/>
    </source>
</evidence>
<keyword evidence="6" id="KW-0507">mRNA processing</keyword>
<keyword evidence="16" id="KW-1185">Reference proteome</keyword>
<feature type="compositionally biased region" description="Low complexity" evidence="13">
    <location>
        <begin position="338"/>
        <end position="353"/>
    </location>
</feature>
<feature type="compositionally biased region" description="Basic and acidic residues" evidence="13">
    <location>
        <begin position="104"/>
        <end position="127"/>
    </location>
</feature>
<feature type="region of interest" description="Disordered" evidence="13">
    <location>
        <begin position="578"/>
        <end position="630"/>
    </location>
</feature>
<accession>A0AAD5Z310</accession>
<keyword evidence="10" id="KW-0866">Nonsense-mediated mRNA decay</keyword>
<organism evidence="15 16">
    <name type="scientific">Rhynchospora tenuis</name>
    <dbReference type="NCBI Taxonomy" id="198213"/>
    <lineage>
        <taxon>Eukaryota</taxon>
        <taxon>Viridiplantae</taxon>
        <taxon>Streptophyta</taxon>
        <taxon>Embryophyta</taxon>
        <taxon>Tracheophyta</taxon>
        <taxon>Spermatophyta</taxon>
        <taxon>Magnoliopsida</taxon>
        <taxon>Liliopsida</taxon>
        <taxon>Poales</taxon>
        <taxon>Cyperaceae</taxon>
        <taxon>Cyperoideae</taxon>
        <taxon>Rhynchosporeae</taxon>
        <taxon>Rhynchospora</taxon>
    </lineage>
</organism>
<dbReference type="Proteomes" id="UP001210211">
    <property type="component" value="Unassembled WGS sequence"/>
</dbReference>